<proteinExistence type="predicted"/>
<evidence type="ECO:0000256" key="1">
    <source>
        <dbReference type="SAM" id="Phobius"/>
    </source>
</evidence>
<accession>U5E8S4</accession>
<protein>
    <recommendedName>
        <fullName evidence="2">CAAX prenyl protease 2/Lysostaphin resistance protein A-like domain-containing protein</fullName>
    </recommendedName>
</protein>
<dbReference type="eggNOG" id="COG1266">
    <property type="taxonomic scope" value="Bacteria"/>
</dbReference>
<gene>
    <name evidence="3" type="ORF">NCAST_13_01110</name>
</gene>
<dbReference type="GO" id="GO:0080120">
    <property type="term" value="P:CAAX-box protein maturation"/>
    <property type="evidence" value="ECO:0007669"/>
    <property type="project" value="UniProtKB-ARBA"/>
</dbReference>
<dbReference type="Pfam" id="PF02517">
    <property type="entry name" value="Rce1-like"/>
    <property type="match status" value="1"/>
</dbReference>
<dbReference type="AlphaFoldDB" id="U5E8S4"/>
<organism evidence="3 4">
    <name type="scientific">Nocardia asteroides NBRC 15531</name>
    <dbReference type="NCBI Taxonomy" id="1110697"/>
    <lineage>
        <taxon>Bacteria</taxon>
        <taxon>Bacillati</taxon>
        <taxon>Actinomycetota</taxon>
        <taxon>Actinomycetes</taxon>
        <taxon>Mycobacteriales</taxon>
        <taxon>Nocardiaceae</taxon>
        <taxon>Nocardia</taxon>
    </lineage>
</organism>
<keyword evidence="1" id="KW-0812">Transmembrane</keyword>
<dbReference type="GeneID" id="91514936"/>
<feature type="transmembrane region" description="Helical" evidence="1">
    <location>
        <begin position="70"/>
        <end position="91"/>
    </location>
</feature>
<keyword evidence="1" id="KW-1133">Transmembrane helix</keyword>
<dbReference type="STRING" id="1824.SAMN05444423_103609"/>
<keyword evidence="1" id="KW-0472">Membrane</keyword>
<feature type="domain" description="CAAX prenyl protease 2/Lysostaphin resistance protein A-like" evidence="2">
    <location>
        <begin position="110"/>
        <end position="203"/>
    </location>
</feature>
<sequence length="223" mass="23041">MLPALLRPRLRTKTEAAVALAVPAAWNNLVLPGLRLPLRGRTAANLAFAVSYAALFGARPNWLSAAGFRWGIGGAAMVFAGYGVALAVPALRRLPLEVAERVPETSTLEWIALHIPVGTVLAEEAVFRGTLDPLLDEVAHPTLAAALGALDFGVWHVDPARSVGESVAGTVAVTTAAGLVFGFLRRRTGSATAPALVHLAINAGGALLPLAALRIELGSGRGS</sequence>
<keyword evidence="4" id="KW-1185">Reference proteome</keyword>
<name>U5E8S4_NOCAS</name>
<dbReference type="RefSeq" id="WP_019044831.1">
    <property type="nucleotide sequence ID" value="NZ_BAFO02000013.1"/>
</dbReference>
<evidence type="ECO:0000313" key="4">
    <source>
        <dbReference type="Proteomes" id="UP000017048"/>
    </source>
</evidence>
<reference evidence="3 4" key="1">
    <citation type="journal article" date="2014" name="BMC Genomics">
        <title>Genome based analysis of type-I polyketide synthase and nonribosomal peptide synthetase gene clusters in seven strains of five representative Nocardia species.</title>
        <authorList>
            <person name="Komaki H."/>
            <person name="Ichikawa N."/>
            <person name="Hosoyama A."/>
            <person name="Takahashi-Nakaguchi A."/>
            <person name="Matsuzawa T."/>
            <person name="Suzuki K."/>
            <person name="Fujita N."/>
            <person name="Gonoi T."/>
        </authorList>
    </citation>
    <scope>NUCLEOTIDE SEQUENCE [LARGE SCALE GENOMIC DNA]</scope>
    <source>
        <strain evidence="3 4">NBRC 15531</strain>
    </source>
</reference>
<dbReference type="OrthoDB" id="4555276at2"/>
<evidence type="ECO:0000259" key="2">
    <source>
        <dbReference type="Pfam" id="PF02517"/>
    </source>
</evidence>
<dbReference type="InterPro" id="IPR003675">
    <property type="entry name" value="Rce1/LyrA-like_dom"/>
</dbReference>
<dbReference type="Proteomes" id="UP000017048">
    <property type="component" value="Unassembled WGS sequence"/>
</dbReference>
<evidence type="ECO:0000313" key="3">
    <source>
        <dbReference type="EMBL" id="GAD82836.1"/>
    </source>
</evidence>
<dbReference type="GO" id="GO:0004175">
    <property type="term" value="F:endopeptidase activity"/>
    <property type="evidence" value="ECO:0007669"/>
    <property type="project" value="UniProtKB-ARBA"/>
</dbReference>
<dbReference type="EMBL" id="BAFO02000013">
    <property type="protein sequence ID" value="GAD82836.1"/>
    <property type="molecule type" value="Genomic_DNA"/>
</dbReference>
<feature type="transmembrane region" description="Helical" evidence="1">
    <location>
        <begin position="166"/>
        <end position="184"/>
    </location>
</feature>
<feature type="transmembrane region" description="Helical" evidence="1">
    <location>
        <begin position="196"/>
        <end position="215"/>
    </location>
</feature>
<comment type="caution">
    <text evidence="3">The sequence shown here is derived from an EMBL/GenBank/DDBJ whole genome shotgun (WGS) entry which is preliminary data.</text>
</comment>